<organism evidence="1 2">
    <name type="scientific">Agrobacterium tumefaciens</name>
    <dbReference type="NCBI Taxonomy" id="358"/>
    <lineage>
        <taxon>Bacteria</taxon>
        <taxon>Pseudomonadati</taxon>
        <taxon>Pseudomonadota</taxon>
        <taxon>Alphaproteobacteria</taxon>
        <taxon>Hyphomicrobiales</taxon>
        <taxon>Rhizobiaceae</taxon>
        <taxon>Rhizobium/Agrobacterium group</taxon>
        <taxon>Agrobacterium</taxon>
        <taxon>Agrobacterium tumefaciens complex</taxon>
    </lineage>
</organism>
<evidence type="ECO:0000313" key="1">
    <source>
        <dbReference type="EMBL" id="MDR6705482.1"/>
    </source>
</evidence>
<accession>A0AAW8M2C9</accession>
<dbReference type="Proteomes" id="UP001265315">
    <property type="component" value="Unassembled WGS sequence"/>
</dbReference>
<proteinExistence type="predicted"/>
<evidence type="ECO:0000313" key="2">
    <source>
        <dbReference type="Proteomes" id="UP001265315"/>
    </source>
</evidence>
<protein>
    <submittedName>
        <fullName evidence="1">Uncharacterized protein</fullName>
    </submittedName>
</protein>
<dbReference type="EMBL" id="JAVDSW010000010">
    <property type="protein sequence ID" value="MDR6705482.1"/>
    <property type="molecule type" value="Genomic_DNA"/>
</dbReference>
<dbReference type="RefSeq" id="WP_080865464.1">
    <property type="nucleotide sequence ID" value="NZ_JAGIPD010000016.1"/>
</dbReference>
<dbReference type="AlphaFoldDB" id="A0AAW8M2C9"/>
<sequence>MQNPVTTRKNGRSGKEKTWYVSEFALRFRLDKLEENRLRKLLGPIAREIDLLRNAGRLR</sequence>
<gene>
    <name evidence="1" type="ORF">J2W61_005357</name>
</gene>
<name>A0AAW8M2C9_AGRTU</name>
<comment type="caution">
    <text evidence="1">The sequence shown here is derived from an EMBL/GenBank/DDBJ whole genome shotgun (WGS) entry which is preliminary data.</text>
</comment>
<reference evidence="1" key="1">
    <citation type="submission" date="2023-07" db="EMBL/GenBank/DDBJ databases">
        <title>Sorghum-associated microbial communities from plants grown in Nebraska, USA.</title>
        <authorList>
            <person name="Schachtman D."/>
        </authorList>
    </citation>
    <scope>NUCLEOTIDE SEQUENCE</scope>
    <source>
        <strain evidence="1">1457</strain>
    </source>
</reference>